<feature type="compositionally biased region" description="Gly residues" evidence="1">
    <location>
        <begin position="483"/>
        <end position="496"/>
    </location>
</feature>
<gene>
    <name evidence="2" type="ORF">PAPYR_12616</name>
</gene>
<evidence type="ECO:0000313" key="2">
    <source>
        <dbReference type="EMBL" id="KAJ4453032.1"/>
    </source>
</evidence>
<sequence>METAKMQRKHASHAMLSRRTRTYDFFQPEDKTEVHLSRQAFYERIFPKLLASWFPNTNHLNPGLIVPVHFLKPLTEYHFSAPICVELHKVLTRMVLAFGGVLFSLTSGRCSDTSQTYRGLSARALLITLLLDSEAAFDIDHPIEGPMRLDEIVLWERSYPFYLRGVLRDRSLLERTAYYGEQFPKVFLACEREYLSLSADERKTYDWSIQCHKFRTSTCSRELPTLWDFLLTGPLPLPVPVLVAEPEPVPESVPLPENVPVADDDEDEWTSEDAIAWCEGTLSLQPPGWAEAPHVAINCFRRRINAASKLVGGLAAPLHLMVIQDAFESIGRPSSPAFAADDERVDIGGDEPLTEQPQPAPLSPAPAATHTAEGAPPAPTAPTAPLPTQALPIEHKDKATGAARVAILDDDDASPSPKPKEKAKPKPPKKAPRRGRSRTSPSPRRTAPKRTRRPRWRPPSPRRTPPRSPATGPPTEAGASRGQQGGLGGLGGGSGGREGRPPRHRGTKHPAPVLVDSSSSDEDSPEPKAKAERKRGRPNSPELAPEARQLMHRGKASPKGTGPPELHRPCPSLARPLSYERLAAIIEWFNKLGASVLFSIIVQKSRQVEARYQVVDGSHRFQVARLIVDPRRVSELPTGITAEQRDALRERVEKLNEEFPKIRKHLKEDYIDVAVYNTLEPEAMLELQHRVNLLTHDARFGSSTFDVLLNLKRASLQAPKLYSLDHPDLDTLLALALSELHFPKSVDAPSKLLKMLASFSLELLCELSRLPVERQPSPTNLWRIFEARDLEMNCWVARALLQGSFVERRGSAVRAQPCSTRGRGFNPVLLPPIFPTRRTWAPHSGIEDKNHPTLHSRGQDTGRAVLWLG</sequence>
<feature type="region of interest" description="Disordered" evidence="1">
    <location>
        <begin position="347"/>
        <end position="388"/>
    </location>
</feature>
<evidence type="ECO:0000313" key="3">
    <source>
        <dbReference type="Proteomes" id="UP001141327"/>
    </source>
</evidence>
<feature type="compositionally biased region" description="Pro residues" evidence="1">
    <location>
        <begin position="376"/>
        <end position="385"/>
    </location>
</feature>
<feature type="compositionally biased region" description="Low complexity" evidence="1">
    <location>
        <begin position="365"/>
        <end position="375"/>
    </location>
</feature>
<feature type="compositionally biased region" description="Pro residues" evidence="1">
    <location>
        <begin position="457"/>
        <end position="472"/>
    </location>
</feature>
<feature type="compositionally biased region" description="Basic residues" evidence="1">
    <location>
        <begin position="446"/>
        <end position="456"/>
    </location>
</feature>
<name>A0ABQ8U617_9EUKA</name>
<protein>
    <recommendedName>
        <fullName evidence="4">ParB/Sulfiredoxin domain-containing protein</fullName>
    </recommendedName>
</protein>
<feature type="compositionally biased region" description="Low complexity" evidence="1">
    <location>
        <begin position="473"/>
        <end position="482"/>
    </location>
</feature>
<evidence type="ECO:0000256" key="1">
    <source>
        <dbReference type="SAM" id="MobiDB-lite"/>
    </source>
</evidence>
<proteinExistence type="predicted"/>
<keyword evidence="3" id="KW-1185">Reference proteome</keyword>
<accession>A0ABQ8U617</accession>
<feature type="compositionally biased region" description="Basic residues" evidence="1">
    <location>
        <begin position="425"/>
        <end position="437"/>
    </location>
</feature>
<dbReference type="EMBL" id="JAPMOS010000326">
    <property type="protein sequence ID" value="KAJ4453032.1"/>
    <property type="molecule type" value="Genomic_DNA"/>
</dbReference>
<dbReference type="Proteomes" id="UP001141327">
    <property type="component" value="Unassembled WGS sequence"/>
</dbReference>
<organism evidence="2 3">
    <name type="scientific">Paratrimastix pyriformis</name>
    <dbReference type="NCBI Taxonomy" id="342808"/>
    <lineage>
        <taxon>Eukaryota</taxon>
        <taxon>Metamonada</taxon>
        <taxon>Preaxostyla</taxon>
        <taxon>Paratrimastigidae</taxon>
        <taxon>Paratrimastix</taxon>
    </lineage>
</organism>
<reference evidence="2" key="1">
    <citation type="journal article" date="2022" name="bioRxiv">
        <title>Genomics of Preaxostyla Flagellates Illuminates Evolutionary Transitions and the Path Towards Mitochondrial Loss.</title>
        <authorList>
            <person name="Novak L.V.F."/>
            <person name="Treitli S.C."/>
            <person name="Pyrih J."/>
            <person name="Halakuc P."/>
            <person name="Pipaliya S.V."/>
            <person name="Vacek V."/>
            <person name="Brzon O."/>
            <person name="Soukal P."/>
            <person name="Eme L."/>
            <person name="Dacks J.B."/>
            <person name="Karnkowska A."/>
            <person name="Elias M."/>
            <person name="Hampl V."/>
        </authorList>
    </citation>
    <scope>NUCLEOTIDE SEQUENCE</scope>
    <source>
        <strain evidence="2">RCP-MX</strain>
    </source>
</reference>
<comment type="caution">
    <text evidence="2">The sequence shown here is derived from an EMBL/GenBank/DDBJ whole genome shotgun (WGS) entry which is preliminary data.</text>
</comment>
<feature type="region of interest" description="Disordered" evidence="1">
    <location>
        <begin position="409"/>
        <end position="569"/>
    </location>
</feature>
<evidence type="ECO:0008006" key="4">
    <source>
        <dbReference type="Google" id="ProtNLM"/>
    </source>
</evidence>